<name>V5H2Q2_IXORI</name>
<proteinExistence type="evidence at transcript level"/>
<evidence type="ECO:0000256" key="5">
    <source>
        <dbReference type="PROSITE-ProRule" id="PRU00276"/>
    </source>
</evidence>
<feature type="binding site" evidence="5">
    <location>
        <position position="335"/>
    </location>
    <ligand>
        <name>Zn(2+)</name>
        <dbReference type="ChEBI" id="CHEBI:29105"/>
        <note>catalytic</note>
    </ligand>
</feature>
<keyword evidence="3 5" id="KW-0862">Zinc</keyword>
<protein>
    <submittedName>
        <fullName evidence="8">Putative tick metalloprotease</fullName>
    </submittedName>
</protein>
<evidence type="ECO:0000259" key="7">
    <source>
        <dbReference type="PROSITE" id="PS50215"/>
    </source>
</evidence>
<evidence type="ECO:0000256" key="4">
    <source>
        <dbReference type="ARBA" id="ARBA00023049"/>
    </source>
</evidence>
<feature type="active site" evidence="5">
    <location>
        <position position="336"/>
    </location>
</feature>
<dbReference type="InterPro" id="IPR001590">
    <property type="entry name" value="Peptidase_M12B"/>
</dbReference>
<evidence type="ECO:0000256" key="3">
    <source>
        <dbReference type="ARBA" id="ARBA00022833"/>
    </source>
</evidence>
<keyword evidence="4 8" id="KW-0482">Metalloprotease</keyword>
<feature type="binding site" evidence="5">
    <location>
        <position position="345"/>
    </location>
    <ligand>
        <name>Zn(2+)</name>
        <dbReference type="ChEBI" id="CHEBI:29105"/>
        <note>catalytic</note>
    </ligand>
</feature>
<sequence length="502" mass="56213">MHYYRAFLLAIILESSFGDKFKASPLERVVYPMLLDARGLNGEKILRIEDGLVLTLEKSAVLAEDFVVIQDDGREQHMSGKELEKNLYHDRRHMSSLSIEEVDGGWEVRGVLSDKLRIEPMPLKARSEDGSIAHKVSKIEKEGNYENDYIVAPNFVVSERSADSEQVTAHEREAVFVELRILCDSHHHKHHYFKSPKEVLIYLALSINAVNLRYEPLRDPRVQFLLTGVELSGDDSHLVTVTREETSGSVTNNVTYVNSYGTLYNLADLIEKKTLQAPADALLVVTALDMVTISRARLEKNIYGLAFTGSLCGTFRALVVEDTPGLFRMIDIAVHELGHSCGSNHDGDVLTKNACNPKGRYIMAPVFRPGQGNSFSSCSKALISKYMKSLSEECVEVKSKINRLQNITDLPGSGMNKLVFCKRLYPRGGDSRPDTGDYPDCKGYCRNNNDVWVYENLWDGVQCGVGKICLRAECVNTPPKYLPTAKEEKRRKTKGQTKSGSP</sequence>
<feature type="binding site" evidence="5">
    <location>
        <position position="339"/>
    </location>
    <ligand>
        <name>Zn(2+)</name>
        <dbReference type="ChEBI" id="CHEBI:29105"/>
        <note>catalytic</note>
    </ligand>
</feature>
<evidence type="ECO:0000256" key="6">
    <source>
        <dbReference type="SAM" id="MobiDB-lite"/>
    </source>
</evidence>
<feature type="region of interest" description="Disordered" evidence="6">
    <location>
        <begin position="483"/>
        <end position="502"/>
    </location>
</feature>
<keyword evidence="2" id="KW-0378">Hydrolase</keyword>
<dbReference type="GO" id="GO:0004222">
    <property type="term" value="F:metalloendopeptidase activity"/>
    <property type="evidence" value="ECO:0007669"/>
    <property type="project" value="InterPro"/>
</dbReference>
<comment type="caution">
    <text evidence="5">Lacks conserved residue(s) required for the propagation of feature annotation.</text>
</comment>
<dbReference type="PROSITE" id="PS50215">
    <property type="entry name" value="ADAM_MEPRO"/>
    <property type="match status" value="1"/>
</dbReference>
<dbReference type="Pfam" id="PF01421">
    <property type="entry name" value="Reprolysin"/>
    <property type="match status" value="1"/>
</dbReference>
<accession>V5H2Q2</accession>
<dbReference type="PANTHER" id="PTHR11905:SF159">
    <property type="entry name" value="ADAM METALLOPROTEASE"/>
    <property type="match status" value="1"/>
</dbReference>
<dbReference type="EMBL" id="GANP01015956">
    <property type="protein sequence ID" value="JAB68512.1"/>
    <property type="molecule type" value="mRNA"/>
</dbReference>
<evidence type="ECO:0000313" key="8">
    <source>
        <dbReference type="EMBL" id="JAB68512.1"/>
    </source>
</evidence>
<dbReference type="InterPro" id="IPR024079">
    <property type="entry name" value="MetalloPept_cat_dom_sf"/>
</dbReference>
<reference evidence="8" key="1">
    <citation type="journal article" date="2015" name="Sci. Rep.">
        <title>Tissue- and time-dependent transcription in Ixodes ricinus salivary glands and midguts when blood feeding on the vertebrate host.</title>
        <authorList>
            <person name="Kotsyfakis M."/>
            <person name="Schwarz A."/>
            <person name="Erhart J."/>
            <person name="Ribeiro J.M."/>
        </authorList>
    </citation>
    <scope>NUCLEOTIDE SEQUENCE</scope>
    <source>
        <tissue evidence="8">Salivary gland and midgut</tissue>
    </source>
</reference>
<dbReference type="PANTHER" id="PTHR11905">
    <property type="entry name" value="ADAM A DISINTEGRIN AND METALLOPROTEASE DOMAIN"/>
    <property type="match status" value="1"/>
</dbReference>
<organism evidence="8">
    <name type="scientific">Ixodes ricinus</name>
    <name type="common">Common tick</name>
    <name type="synonym">Acarus ricinus</name>
    <dbReference type="NCBI Taxonomy" id="34613"/>
    <lineage>
        <taxon>Eukaryota</taxon>
        <taxon>Metazoa</taxon>
        <taxon>Ecdysozoa</taxon>
        <taxon>Arthropoda</taxon>
        <taxon>Chelicerata</taxon>
        <taxon>Arachnida</taxon>
        <taxon>Acari</taxon>
        <taxon>Parasitiformes</taxon>
        <taxon>Ixodida</taxon>
        <taxon>Ixodoidea</taxon>
        <taxon>Ixodidae</taxon>
        <taxon>Ixodinae</taxon>
        <taxon>Ixodes</taxon>
    </lineage>
</organism>
<feature type="domain" description="Peptidase M12B" evidence="7">
    <location>
        <begin position="175"/>
        <end position="399"/>
    </location>
</feature>
<dbReference type="SUPFAM" id="SSF55486">
    <property type="entry name" value="Metalloproteases ('zincins'), catalytic domain"/>
    <property type="match status" value="1"/>
</dbReference>
<dbReference type="AlphaFoldDB" id="V5H2Q2"/>
<evidence type="ECO:0000256" key="2">
    <source>
        <dbReference type="ARBA" id="ARBA00022801"/>
    </source>
</evidence>
<dbReference type="Gene3D" id="3.40.390.10">
    <property type="entry name" value="Collagenase (Catalytic Domain)"/>
    <property type="match status" value="1"/>
</dbReference>
<keyword evidence="5" id="KW-0479">Metal-binding</keyword>
<keyword evidence="1 8" id="KW-0645">Protease</keyword>
<evidence type="ECO:0000256" key="1">
    <source>
        <dbReference type="ARBA" id="ARBA00022670"/>
    </source>
</evidence>
<dbReference type="GO" id="GO:0046872">
    <property type="term" value="F:metal ion binding"/>
    <property type="evidence" value="ECO:0007669"/>
    <property type="project" value="UniProtKB-KW"/>
</dbReference>
<dbReference type="GO" id="GO:0006509">
    <property type="term" value="P:membrane protein ectodomain proteolysis"/>
    <property type="evidence" value="ECO:0007669"/>
    <property type="project" value="TreeGrafter"/>
</dbReference>